<dbReference type="AlphaFoldDB" id="A0A921H398"/>
<evidence type="ECO:0000256" key="7">
    <source>
        <dbReference type="ARBA" id="ARBA00022927"/>
    </source>
</evidence>
<evidence type="ECO:0000313" key="12">
    <source>
        <dbReference type="Proteomes" id="UP000742098"/>
    </source>
</evidence>
<comment type="caution">
    <text evidence="11">The sequence shown here is derived from an EMBL/GenBank/DDBJ whole genome shotgun (WGS) entry which is preliminary data.</text>
</comment>
<keyword evidence="4" id="KW-1003">Cell membrane</keyword>
<keyword evidence="6" id="KW-0812">Transmembrane</keyword>
<evidence type="ECO:0000259" key="10">
    <source>
        <dbReference type="PROSITE" id="PS52015"/>
    </source>
</evidence>
<keyword evidence="7" id="KW-0653">Protein transport</keyword>
<keyword evidence="9" id="KW-0472">Membrane</keyword>
<protein>
    <submittedName>
        <fullName evidence="11">Energy transducer TonB</fullName>
    </submittedName>
</protein>
<accession>A0A921H398</accession>
<dbReference type="EMBL" id="DYVS01000014">
    <property type="protein sequence ID" value="HJF69243.1"/>
    <property type="molecule type" value="Genomic_DNA"/>
</dbReference>
<proteinExistence type="inferred from homology"/>
<evidence type="ECO:0000256" key="9">
    <source>
        <dbReference type="ARBA" id="ARBA00023136"/>
    </source>
</evidence>
<evidence type="ECO:0000256" key="1">
    <source>
        <dbReference type="ARBA" id="ARBA00004383"/>
    </source>
</evidence>
<dbReference type="GO" id="GO:0015031">
    <property type="term" value="P:protein transport"/>
    <property type="evidence" value="ECO:0007669"/>
    <property type="project" value="UniProtKB-KW"/>
</dbReference>
<dbReference type="PANTHER" id="PTHR33446">
    <property type="entry name" value="PROTEIN TONB-RELATED"/>
    <property type="match status" value="1"/>
</dbReference>
<dbReference type="NCBIfam" id="TIGR01352">
    <property type="entry name" value="tonB_Cterm"/>
    <property type="match status" value="1"/>
</dbReference>
<keyword evidence="3" id="KW-0813">Transport</keyword>
<dbReference type="PROSITE" id="PS52015">
    <property type="entry name" value="TONB_CTD"/>
    <property type="match status" value="1"/>
</dbReference>
<feature type="non-terminal residue" evidence="11">
    <location>
        <position position="1"/>
    </location>
</feature>
<dbReference type="Pfam" id="PF03544">
    <property type="entry name" value="TonB_C"/>
    <property type="match status" value="1"/>
</dbReference>
<sequence>FMKFLAKRIRYPLEAQKKNITGKVFVTFVINKNGEPVNFRIAKSVDPLLDREAIRVLQLMPNWKPGTQRGNPVSVEYTVPINFQLQ</sequence>
<dbReference type="InterPro" id="IPR006260">
    <property type="entry name" value="TonB/TolA_C"/>
</dbReference>
<reference evidence="11" key="2">
    <citation type="submission" date="2021-09" db="EMBL/GenBank/DDBJ databases">
        <authorList>
            <person name="Gilroy R."/>
        </authorList>
    </citation>
    <scope>NUCLEOTIDE SEQUENCE</scope>
    <source>
        <strain evidence="11">6966</strain>
    </source>
</reference>
<evidence type="ECO:0000256" key="8">
    <source>
        <dbReference type="ARBA" id="ARBA00022989"/>
    </source>
</evidence>
<keyword evidence="8" id="KW-1133">Transmembrane helix</keyword>
<evidence type="ECO:0000256" key="3">
    <source>
        <dbReference type="ARBA" id="ARBA00022448"/>
    </source>
</evidence>
<dbReference type="Proteomes" id="UP000742098">
    <property type="component" value="Unassembled WGS sequence"/>
</dbReference>
<evidence type="ECO:0000256" key="2">
    <source>
        <dbReference type="ARBA" id="ARBA00006555"/>
    </source>
</evidence>
<dbReference type="InterPro" id="IPR037682">
    <property type="entry name" value="TonB_C"/>
</dbReference>
<dbReference type="SUPFAM" id="SSF74653">
    <property type="entry name" value="TolA/TonB C-terminal domain"/>
    <property type="match status" value="1"/>
</dbReference>
<evidence type="ECO:0000313" key="11">
    <source>
        <dbReference type="EMBL" id="HJF69243.1"/>
    </source>
</evidence>
<dbReference type="Gene3D" id="3.30.1150.10">
    <property type="match status" value="1"/>
</dbReference>
<evidence type="ECO:0000256" key="5">
    <source>
        <dbReference type="ARBA" id="ARBA00022519"/>
    </source>
</evidence>
<dbReference type="GO" id="GO:0031992">
    <property type="term" value="F:energy transducer activity"/>
    <property type="evidence" value="ECO:0007669"/>
    <property type="project" value="TreeGrafter"/>
</dbReference>
<dbReference type="GO" id="GO:0098797">
    <property type="term" value="C:plasma membrane protein complex"/>
    <property type="evidence" value="ECO:0007669"/>
    <property type="project" value="TreeGrafter"/>
</dbReference>
<comment type="subcellular location">
    <subcellularLocation>
        <location evidence="1">Cell inner membrane</location>
        <topology evidence="1">Single-pass membrane protein</topology>
        <orientation evidence="1">Periplasmic side</orientation>
    </subcellularLocation>
</comment>
<feature type="domain" description="TonB C-terminal" evidence="10">
    <location>
        <begin position="1"/>
        <end position="86"/>
    </location>
</feature>
<evidence type="ECO:0000256" key="6">
    <source>
        <dbReference type="ARBA" id="ARBA00022692"/>
    </source>
</evidence>
<keyword evidence="5" id="KW-0997">Cell inner membrane</keyword>
<gene>
    <name evidence="11" type="ORF">K8V05_00640</name>
</gene>
<dbReference type="InterPro" id="IPR051045">
    <property type="entry name" value="TonB-dependent_transducer"/>
</dbReference>
<dbReference type="GO" id="GO:0055085">
    <property type="term" value="P:transmembrane transport"/>
    <property type="evidence" value="ECO:0007669"/>
    <property type="project" value="InterPro"/>
</dbReference>
<organism evidence="11 12">
    <name type="scientific">Butyricimonas virosa</name>
    <dbReference type="NCBI Taxonomy" id="544645"/>
    <lineage>
        <taxon>Bacteria</taxon>
        <taxon>Pseudomonadati</taxon>
        <taxon>Bacteroidota</taxon>
        <taxon>Bacteroidia</taxon>
        <taxon>Bacteroidales</taxon>
        <taxon>Odoribacteraceae</taxon>
        <taxon>Butyricimonas</taxon>
    </lineage>
</organism>
<comment type="similarity">
    <text evidence="2">Belongs to the TonB family.</text>
</comment>
<evidence type="ECO:0000256" key="4">
    <source>
        <dbReference type="ARBA" id="ARBA00022475"/>
    </source>
</evidence>
<dbReference type="PANTHER" id="PTHR33446:SF2">
    <property type="entry name" value="PROTEIN TONB"/>
    <property type="match status" value="1"/>
</dbReference>
<reference evidence="11" key="1">
    <citation type="journal article" date="2021" name="PeerJ">
        <title>Extensive microbial diversity within the chicken gut microbiome revealed by metagenomics and culture.</title>
        <authorList>
            <person name="Gilroy R."/>
            <person name="Ravi A."/>
            <person name="Getino M."/>
            <person name="Pursley I."/>
            <person name="Horton D.L."/>
            <person name="Alikhan N.F."/>
            <person name="Baker D."/>
            <person name="Gharbi K."/>
            <person name="Hall N."/>
            <person name="Watson M."/>
            <person name="Adriaenssens E.M."/>
            <person name="Foster-Nyarko E."/>
            <person name="Jarju S."/>
            <person name="Secka A."/>
            <person name="Antonio M."/>
            <person name="Oren A."/>
            <person name="Chaudhuri R.R."/>
            <person name="La Ragione R."/>
            <person name="Hildebrand F."/>
            <person name="Pallen M.J."/>
        </authorList>
    </citation>
    <scope>NUCLEOTIDE SEQUENCE</scope>
    <source>
        <strain evidence="11">6966</strain>
    </source>
</reference>
<name>A0A921H398_9BACT</name>